<comment type="subcellular location">
    <subcellularLocation>
        <location evidence="1">Nucleus</location>
    </subcellularLocation>
</comment>
<keyword evidence="5" id="KW-0539">Nucleus</keyword>
<name>S3DUS0_GLAL2</name>
<dbReference type="Gene3D" id="4.10.240.10">
    <property type="entry name" value="Zn(2)-C6 fungal-type DNA-binding domain"/>
    <property type="match status" value="1"/>
</dbReference>
<dbReference type="InterPro" id="IPR036864">
    <property type="entry name" value="Zn2-C6_fun-type_DNA-bd_sf"/>
</dbReference>
<feature type="domain" description="Xylanolytic transcriptional activator regulatory" evidence="7">
    <location>
        <begin position="149"/>
        <end position="316"/>
    </location>
</feature>
<keyword evidence="4" id="KW-0804">Transcription</keyword>
<dbReference type="PANTHER" id="PTHR31845">
    <property type="entry name" value="FINGER DOMAIN PROTEIN, PUTATIVE-RELATED"/>
    <property type="match status" value="1"/>
</dbReference>
<dbReference type="GO" id="GO:0000976">
    <property type="term" value="F:transcription cis-regulatory region binding"/>
    <property type="evidence" value="ECO:0007669"/>
    <property type="project" value="TreeGrafter"/>
</dbReference>
<dbReference type="GeneID" id="19471931"/>
<evidence type="ECO:0000256" key="3">
    <source>
        <dbReference type="ARBA" id="ARBA00023125"/>
    </source>
</evidence>
<dbReference type="EMBL" id="KE145365">
    <property type="protein sequence ID" value="EPE30168.1"/>
    <property type="molecule type" value="Genomic_DNA"/>
</dbReference>
<gene>
    <name evidence="8" type="ORF">GLAREA_12891</name>
</gene>
<evidence type="ECO:0000313" key="9">
    <source>
        <dbReference type="Proteomes" id="UP000016922"/>
    </source>
</evidence>
<evidence type="ECO:0000256" key="5">
    <source>
        <dbReference type="ARBA" id="ARBA00023242"/>
    </source>
</evidence>
<proteinExistence type="predicted"/>
<keyword evidence="9" id="KW-1185">Reference proteome</keyword>
<evidence type="ECO:0000256" key="6">
    <source>
        <dbReference type="SAM" id="MobiDB-lite"/>
    </source>
</evidence>
<dbReference type="eggNOG" id="ENOG502QRSG">
    <property type="taxonomic scope" value="Eukaryota"/>
</dbReference>
<accession>S3DUS0</accession>
<dbReference type="PANTHER" id="PTHR31845:SF39">
    <property type="entry name" value="TRANSCRIPTION FACTOR PBCR-RELATED"/>
    <property type="match status" value="1"/>
</dbReference>
<dbReference type="Pfam" id="PF04082">
    <property type="entry name" value="Fungal_trans"/>
    <property type="match status" value="1"/>
</dbReference>
<keyword evidence="3" id="KW-0238">DNA-binding</keyword>
<feature type="compositionally biased region" description="Polar residues" evidence="6">
    <location>
        <begin position="80"/>
        <end position="102"/>
    </location>
</feature>
<reference evidence="8 9" key="1">
    <citation type="journal article" date="2013" name="BMC Genomics">
        <title>Genomics-driven discovery of the pneumocandin biosynthetic gene cluster in the fungus Glarea lozoyensis.</title>
        <authorList>
            <person name="Chen L."/>
            <person name="Yue Q."/>
            <person name="Zhang X."/>
            <person name="Xiang M."/>
            <person name="Wang C."/>
            <person name="Li S."/>
            <person name="Che Y."/>
            <person name="Ortiz-Lopez F.J."/>
            <person name="Bills G.F."/>
            <person name="Liu X."/>
            <person name="An Z."/>
        </authorList>
    </citation>
    <scope>NUCLEOTIDE SEQUENCE [LARGE SCALE GENOMIC DNA]</scope>
    <source>
        <strain evidence="9">ATCC 20868 / MF5171</strain>
    </source>
</reference>
<protein>
    <recommendedName>
        <fullName evidence="7">Xylanolytic transcriptional activator regulatory domain-containing protein</fullName>
    </recommendedName>
</protein>
<dbReference type="OMA" id="ATWFELQ"/>
<evidence type="ECO:0000313" key="8">
    <source>
        <dbReference type="EMBL" id="EPE30168.1"/>
    </source>
</evidence>
<dbReference type="InterPro" id="IPR051089">
    <property type="entry name" value="prtT"/>
</dbReference>
<keyword evidence="2" id="KW-0805">Transcription regulation</keyword>
<organism evidence="8 9">
    <name type="scientific">Glarea lozoyensis (strain ATCC 20868 / MF5171)</name>
    <dbReference type="NCBI Taxonomy" id="1116229"/>
    <lineage>
        <taxon>Eukaryota</taxon>
        <taxon>Fungi</taxon>
        <taxon>Dikarya</taxon>
        <taxon>Ascomycota</taxon>
        <taxon>Pezizomycotina</taxon>
        <taxon>Leotiomycetes</taxon>
        <taxon>Helotiales</taxon>
        <taxon>Helotiaceae</taxon>
        <taxon>Glarea</taxon>
    </lineage>
</organism>
<dbReference type="AlphaFoldDB" id="S3DUS0"/>
<dbReference type="RefSeq" id="XP_008082845.1">
    <property type="nucleotide sequence ID" value="XM_008084654.1"/>
</dbReference>
<dbReference type="CDD" id="cd12148">
    <property type="entry name" value="fungal_TF_MHR"/>
    <property type="match status" value="1"/>
</dbReference>
<dbReference type="GO" id="GO:0006351">
    <property type="term" value="P:DNA-templated transcription"/>
    <property type="evidence" value="ECO:0007669"/>
    <property type="project" value="InterPro"/>
</dbReference>
<dbReference type="GO" id="GO:0008270">
    <property type="term" value="F:zinc ion binding"/>
    <property type="evidence" value="ECO:0007669"/>
    <property type="project" value="InterPro"/>
</dbReference>
<dbReference type="GO" id="GO:0000981">
    <property type="term" value="F:DNA-binding transcription factor activity, RNA polymerase II-specific"/>
    <property type="evidence" value="ECO:0007669"/>
    <property type="project" value="InterPro"/>
</dbReference>
<sequence length="683" mass="76903">MINSFSDTKSCLRCLKTDRQCVFAPPQRRKQRQRTDTRVADLEKEVKSMRALFLQRKIESALVSSSPNDLAIEGGDSRDSATGNMTSFSRNLKYPTTSNKTSSKSDGKRVPAYNSHDSGTLSSVPELDVIDRGLLTWQYAEALFYVFINDLFPHYPCVYFKPGTSPEQTRRKRPILFLAVIAAASGKVDPHLYSILHSEVVTAYTQRAVFHNEKSLELVQAQLVTSVWYYPPGAFDRLKFYEYIHMATTMAIEIGLGTDPNPSRKRYGIDHAPFPSVKSDSVTLDDDLERRRTILACYLVSTGVSVVMRRPNMLRTNKWIDNCVEFLTAQGTVSALDDTLVAWVRLLQLTEEIVASFSLDDPGNIADLAERQTQLMLSAYEQNLINWKEKFLPSGSTNVTLNLAYLHTQIFIHEIAMHDDHAPGDLLPPYTLRKILSIAPEIHGTSSHVKPITVIISSIHTLLDCFLNMELPTLRSMPISNFTRLAYPVVVLTKLHISAKSPTSNIGSVLNHSDLRLGFYLDSLINKLRLAVGPMECRAPLTFLRLLIGLQAWHNDQKSHTQFREPLNFDDEFVSCWMSPPPNLNGTAREEELKGRDDILISQHQTSDFHTRDLSDLAPGDLSGDKTLSDFDVDWANPEVNEFLLLGDIDAEFGHIEWNNALDSQRAFQGIESSMWNGNESSS</sequence>
<evidence type="ECO:0000256" key="1">
    <source>
        <dbReference type="ARBA" id="ARBA00004123"/>
    </source>
</evidence>
<dbReference type="KEGG" id="glz:GLAREA_12891"/>
<feature type="region of interest" description="Disordered" evidence="6">
    <location>
        <begin position="67"/>
        <end position="120"/>
    </location>
</feature>
<evidence type="ECO:0000259" key="7">
    <source>
        <dbReference type="Pfam" id="PF04082"/>
    </source>
</evidence>
<evidence type="ECO:0000256" key="2">
    <source>
        <dbReference type="ARBA" id="ARBA00023015"/>
    </source>
</evidence>
<dbReference type="GO" id="GO:0005634">
    <property type="term" value="C:nucleus"/>
    <property type="evidence" value="ECO:0007669"/>
    <property type="project" value="UniProtKB-SubCell"/>
</dbReference>
<evidence type="ECO:0000256" key="4">
    <source>
        <dbReference type="ARBA" id="ARBA00023163"/>
    </source>
</evidence>
<dbReference type="InterPro" id="IPR007219">
    <property type="entry name" value="XnlR_reg_dom"/>
</dbReference>
<dbReference type="Proteomes" id="UP000016922">
    <property type="component" value="Unassembled WGS sequence"/>
</dbReference>
<dbReference type="OrthoDB" id="5226580at2759"/>
<dbReference type="HOGENOM" id="CLU_006524_0_2_1"/>